<evidence type="ECO:0000256" key="13">
    <source>
        <dbReference type="HAMAP-Rule" id="MF_00328"/>
    </source>
</evidence>
<evidence type="ECO:0000256" key="11">
    <source>
        <dbReference type="ARBA" id="ARBA00030128"/>
    </source>
</evidence>
<proteinExistence type="inferred from homology"/>
<evidence type="ECO:0000256" key="6">
    <source>
        <dbReference type="ARBA" id="ARBA00022490"/>
    </source>
</evidence>
<comment type="similarity">
    <text evidence="3 13">Belongs to the guanylate kinase family.</text>
</comment>
<evidence type="ECO:0000256" key="3">
    <source>
        <dbReference type="ARBA" id="ARBA00005790"/>
    </source>
</evidence>
<organism evidence="15 16">
    <name type="scientific">Anoxybacter fermentans</name>
    <dbReference type="NCBI Taxonomy" id="1323375"/>
    <lineage>
        <taxon>Bacteria</taxon>
        <taxon>Bacillati</taxon>
        <taxon>Bacillota</taxon>
        <taxon>Clostridia</taxon>
        <taxon>Halanaerobiales</taxon>
        <taxon>Anoxybacter</taxon>
    </lineage>
</organism>
<evidence type="ECO:0000256" key="12">
    <source>
        <dbReference type="ARBA" id="ARBA00048594"/>
    </source>
</evidence>
<dbReference type="HAMAP" id="MF_00328">
    <property type="entry name" value="Guanylate_kinase"/>
    <property type="match status" value="1"/>
</dbReference>
<dbReference type="SMART" id="SM00072">
    <property type="entry name" value="GuKc"/>
    <property type="match status" value="1"/>
</dbReference>
<dbReference type="InterPro" id="IPR017665">
    <property type="entry name" value="Guanylate_kinase"/>
</dbReference>
<evidence type="ECO:0000256" key="8">
    <source>
        <dbReference type="ARBA" id="ARBA00022741"/>
    </source>
</evidence>
<dbReference type="GO" id="GO:0005829">
    <property type="term" value="C:cytosol"/>
    <property type="evidence" value="ECO:0007669"/>
    <property type="project" value="TreeGrafter"/>
</dbReference>
<accession>A0A3Q9HPY1</accession>
<dbReference type="EC" id="2.7.4.8" evidence="4 13"/>
<keyword evidence="10 13" id="KW-0067">ATP-binding</keyword>
<evidence type="ECO:0000259" key="14">
    <source>
        <dbReference type="PROSITE" id="PS50052"/>
    </source>
</evidence>
<dbReference type="FunFam" id="3.30.63.10:FF:000002">
    <property type="entry name" value="Guanylate kinase 1"/>
    <property type="match status" value="1"/>
</dbReference>
<reference evidence="15 16" key="1">
    <citation type="submission" date="2016-07" db="EMBL/GenBank/DDBJ databases">
        <title>Genome and transcriptome analysis of iron-reducing fermentative bacteria Anoxybacter fermentans.</title>
        <authorList>
            <person name="Zeng X."/>
            <person name="Shao Z."/>
        </authorList>
    </citation>
    <scope>NUCLEOTIDE SEQUENCE [LARGE SCALE GENOMIC DNA]</scope>
    <source>
        <strain evidence="15 16">DY22613</strain>
    </source>
</reference>
<keyword evidence="8 13" id="KW-0547">Nucleotide-binding</keyword>
<dbReference type="PANTHER" id="PTHR23117">
    <property type="entry name" value="GUANYLATE KINASE-RELATED"/>
    <property type="match status" value="1"/>
</dbReference>
<keyword evidence="16" id="KW-1185">Reference proteome</keyword>
<dbReference type="NCBIfam" id="TIGR03263">
    <property type="entry name" value="guanyl_kin"/>
    <property type="match status" value="1"/>
</dbReference>
<dbReference type="AlphaFoldDB" id="A0A3Q9HPY1"/>
<dbReference type="EMBL" id="CP016379">
    <property type="protein sequence ID" value="AZR72975.1"/>
    <property type="molecule type" value="Genomic_DNA"/>
</dbReference>
<dbReference type="Gene3D" id="3.30.63.10">
    <property type="entry name" value="Guanylate Kinase phosphate binding domain"/>
    <property type="match status" value="1"/>
</dbReference>
<comment type="subcellular location">
    <subcellularLocation>
        <location evidence="2 13">Cytoplasm</location>
    </subcellularLocation>
</comment>
<dbReference type="InterPro" id="IPR027417">
    <property type="entry name" value="P-loop_NTPase"/>
</dbReference>
<protein>
    <recommendedName>
        <fullName evidence="5 13">Guanylate kinase</fullName>
        <ecNumber evidence="4 13">2.7.4.8</ecNumber>
    </recommendedName>
    <alternativeName>
        <fullName evidence="11 13">GMP kinase</fullName>
    </alternativeName>
</protein>
<dbReference type="InterPro" id="IPR020590">
    <property type="entry name" value="Guanylate_kinase_CS"/>
</dbReference>
<comment type="catalytic activity">
    <reaction evidence="12 13">
        <text>GMP + ATP = GDP + ADP</text>
        <dbReference type="Rhea" id="RHEA:20780"/>
        <dbReference type="ChEBI" id="CHEBI:30616"/>
        <dbReference type="ChEBI" id="CHEBI:58115"/>
        <dbReference type="ChEBI" id="CHEBI:58189"/>
        <dbReference type="ChEBI" id="CHEBI:456216"/>
        <dbReference type="EC" id="2.7.4.8"/>
    </reaction>
</comment>
<feature type="domain" description="Guanylate kinase-like" evidence="14">
    <location>
        <begin position="3"/>
        <end position="181"/>
    </location>
</feature>
<dbReference type="Pfam" id="PF00625">
    <property type="entry name" value="Guanylate_kin"/>
    <property type="match status" value="1"/>
</dbReference>
<evidence type="ECO:0000256" key="2">
    <source>
        <dbReference type="ARBA" id="ARBA00004496"/>
    </source>
</evidence>
<evidence type="ECO:0000256" key="9">
    <source>
        <dbReference type="ARBA" id="ARBA00022777"/>
    </source>
</evidence>
<keyword evidence="9 13" id="KW-0418">Kinase</keyword>
<dbReference type="PROSITE" id="PS00856">
    <property type="entry name" value="GUANYLATE_KINASE_1"/>
    <property type="match status" value="1"/>
</dbReference>
<evidence type="ECO:0000313" key="16">
    <source>
        <dbReference type="Proteomes" id="UP000267250"/>
    </source>
</evidence>
<dbReference type="GO" id="GO:0005524">
    <property type="term" value="F:ATP binding"/>
    <property type="evidence" value="ECO:0007669"/>
    <property type="project" value="UniProtKB-UniRule"/>
</dbReference>
<dbReference type="InterPro" id="IPR008144">
    <property type="entry name" value="Guanylate_kin-like_dom"/>
</dbReference>
<dbReference type="Proteomes" id="UP000267250">
    <property type="component" value="Chromosome"/>
</dbReference>
<dbReference type="OrthoDB" id="9808150at2"/>
<evidence type="ECO:0000256" key="5">
    <source>
        <dbReference type="ARBA" id="ARBA00016296"/>
    </source>
</evidence>
<dbReference type="PANTHER" id="PTHR23117:SF13">
    <property type="entry name" value="GUANYLATE KINASE"/>
    <property type="match status" value="1"/>
</dbReference>
<dbReference type="CDD" id="cd00071">
    <property type="entry name" value="GMPK"/>
    <property type="match status" value="1"/>
</dbReference>
<dbReference type="GO" id="GO:0004385">
    <property type="term" value="F:GMP kinase activity"/>
    <property type="evidence" value="ECO:0007669"/>
    <property type="project" value="UniProtKB-UniRule"/>
</dbReference>
<dbReference type="Gene3D" id="3.40.50.300">
    <property type="entry name" value="P-loop containing nucleotide triphosphate hydrolases"/>
    <property type="match status" value="1"/>
</dbReference>
<dbReference type="SUPFAM" id="SSF52540">
    <property type="entry name" value="P-loop containing nucleoside triphosphate hydrolases"/>
    <property type="match status" value="1"/>
</dbReference>
<keyword evidence="7 13" id="KW-0808">Transferase</keyword>
<dbReference type="InterPro" id="IPR008145">
    <property type="entry name" value="GK/Ca_channel_bsu"/>
</dbReference>
<evidence type="ECO:0000256" key="10">
    <source>
        <dbReference type="ARBA" id="ARBA00022840"/>
    </source>
</evidence>
<feature type="binding site" evidence="13">
    <location>
        <begin position="10"/>
        <end position="17"/>
    </location>
    <ligand>
        <name>ATP</name>
        <dbReference type="ChEBI" id="CHEBI:30616"/>
    </ligand>
</feature>
<dbReference type="PROSITE" id="PS50052">
    <property type="entry name" value="GUANYLATE_KINASE_2"/>
    <property type="match status" value="1"/>
</dbReference>
<sequence length="201" mass="23110">MKGKLFVLSGPSGVGKGTVRAALLKEYSDINYSVSATTRAKREGEVHGREYFFVSVEEFQEMIKNDELLEWAKYCGNYYGTPRKYVEEKLKAGEDIILEIEIQGAEQIRKKFPDGVFIFLAPPSLNELRLRIQKRGTEDETKISERLETAKIEMEKMYNYDYVIINDVVENAVEKLKSIIIAERCRIENYIGLKEGDFNDG</sequence>
<dbReference type="FunFam" id="3.40.50.300:FF:000855">
    <property type="entry name" value="Guanylate kinase"/>
    <property type="match status" value="1"/>
</dbReference>
<evidence type="ECO:0000313" key="15">
    <source>
        <dbReference type="EMBL" id="AZR72975.1"/>
    </source>
</evidence>
<dbReference type="KEGG" id="aft:BBF96_05945"/>
<evidence type="ECO:0000256" key="7">
    <source>
        <dbReference type="ARBA" id="ARBA00022679"/>
    </source>
</evidence>
<dbReference type="RefSeq" id="WP_127016310.1">
    <property type="nucleotide sequence ID" value="NZ_CP016379.1"/>
</dbReference>
<comment type="function">
    <text evidence="1 13">Essential for recycling GMP and indirectly, cGMP.</text>
</comment>
<evidence type="ECO:0000256" key="4">
    <source>
        <dbReference type="ARBA" id="ARBA00012961"/>
    </source>
</evidence>
<evidence type="ECO:0000256" key="1">
    <source>
        <dbReference type="ARBA" id="ARBA00003531"/>
    </source>
</evidence>
<name>A0A3Q9HPY1_9FIRM</name>
<gene>
    <name evidence="13" type="primary">gmk</name>
    <name evidence="15" type="ORF">BBF96_05945</name>
</gene>
<keyword evidence="6 13" id="KW-0963">Cytoplasm</keyword>